<comment type="caution">
    <text evidence="2">The sequence shown here is derived from an EMBL/GenBank/DDBJ whole genome shotgun (WGS) entry which is preliminary data.</text>
</comment>
<feature type="compositionally biased region" description="Basic and acidic residues" evidence="1">
    <location>
        <begin position="1"/>
        <end position="14"/>
    </location>
</feature>
<dbReference type="EMBL" id="BSYA01000010">
    <property type="protein sequence ID" value="GMG24385.1"/>
    <property type="molecule type" value="Genomic_DNA"/>
</dbReference>
<name>A0AAN4YAR2_ASPOZ</name>
<gene>
    <name evidence="2" type="ORF">Aory04_000164700</name>
</gene>
<proteinExistence type="predicted"/>
<feature type="region of interest" description="Disordered" evidence="1">
    <location>
        <begin position="1"/>
        <end position="21"/>
    </location>
</feature>
<organism evidence="2 3">
    <name type="scientific">Aspergillus oryzae</name>
    <name type="common">Yellow koji mold</name>
    <dbReference type="NCBI Taxonomy" id="5062"/>
    <lineage>
        <taxon>Eukaryota</taxon>
        <taxon>Fungi</taxon>
        <taxon>Dikarya</taxon>
        <taxon>Ascomycota</taxon>
        <taxon>Pezizomycotina</taxon>
        <taxon>Eurotiomycetes</taxon>
        <taxon>Eurotiomycetidae</taxon>
        <taxon>Eurotiales</taxon>
        <taxon>Aspergillaceae</taxon>
        <taxon>Aspergillus</taxon>
        <taxon>Aspergillus subgen. Circumdati</taxon>
    </lineage>
</organism>
<reference evidence="2" key="1">
    <citation type="submission" date="2023-04" db="EMBL/GenBank/DDBJ databases">
        <title>Aspergillus oryzae NBRC 4228.</title>
        <authorList>
            <person name="Ichikawa N."/>
            <person name="Sato H."/>
            <person name="Tonouchi N."/>
        </authorList>
    </citation>
    <scope>NUCLEOTIDE SEQUENCE</scope>
    <source>
        <strain evidence="2">NBRC 4228</strain>
    </source>
</reference>
<protein>
    <submittedName>
        <fullName evidence="2">Unnamed protein product</fullName>
    </submittedName>
</protein>
<accession>A0AAN4YAR2</accession>
<evidence type="ECO:0000313" key="2">
    <source>
        <dbReference type="EMBL" id="GMG24385.1"/>
    </source>
</evidence>
<evidence type="ECO:0000256" key="1">
    <source>
        <dbReference type="SAM" id="MobiDB-lite"/>
    </source>
</evidence>
<sequence length="75" mass="8261">MRERVEVHSPEVKKSGPLRKATEESILNRAVPVWDRDTDSEMTSNGRDPMRRYTAGGGGIDRFVDILIGSDSSGA</sequence>
<dbReference type="AlphaFoldDB" id="A0AAN4YAR2"/>
<dbReference type="Proteomes" id="UP001165205">
    <property type="component" value="Unassembled WGS sequence"/>
</dbReference>
<evidence type="ECO:0000313" key="3">
    <source>
        <dbReference type="Proteomes" id="UP001165205"/>
    </source>
</evidence>